<evidence type="ECO:0000313" key="3">
    <source>
        <dbReference type="Proteomes" id="UP000215335"/>
    </source>
</evidence>
<dbReference type="Proteomes" id="UP000215335">
    <property type="component" value="Unassembled WGS sequence"/>
</dbReference>
<evidence type="ECO:0000256" key="1">
    <source>
        <dbReference type="SAM" id="Phobius"/>
    </source>
</evidence>
<sequence length="67" mass="7501">MDVRGASSRQDFSGADRPGCAEWARASFFDIAAIGRIMSMYIYLNLILIVKSFDCSRSEYITSVLIN</sequence>
<feature type="transmembrane region" description="Helical" evidence="1">
    <location>
        <begin position="31"/>
        <end position="50"/>
    </location>
</feature>
<name>A0A232FAN6_9HYME</name>
<protein>
    <submittedName>
        <fullName evidence="2">Uncharacterized protein</fullName>
    </submittedName>
</protein>
<keyword evidence="1" id="KW-1133">Transmembrane helix</keyword>
<keyword evidence="3" id="KW-1185">Reference proteome</keyword>
<keyword evidence="1" id="KW-0812">Transmembrane</keyword>
<organism evidence="2 3">
    <name type="scientific">Trichomalopsis sarcophagae</name>
    <dbReference type="NCBI Taxonomy" id="543379"/>
    <lineage>
        <taxon>Eukaryota</taxon>
        <taxon>Metazoa</taxon>
        <taxon>Ecdysozoa</taxon>
        <taxon>Arthropoda</taxon>
        <taxon>Hexapoda</taxon>
        <taxon>Insecta</taxon>
        <taxon>Pterygota</taxon>
        <taxon>Neoptera</taxon>
        <taxon>Endopterygota</taxon>
        <taxon>Hymenoptera</taxon>
        <taxon>Apocrita</taxon>
        <taxon>Proctotrupomorpha</taxon>
        <taxon>Chalcidoidea</taxon>
        <taxon>Pteromalidae</taxon>
        <taxon>Pteromalinae</taxon>
        <taxon>Trichomalopsis</taxon>
    </lineage>
</organism>
<gene>
    <name evidence="2" type="ORF">TSAR_011612</name>
</gene>
<dbReference type="AlphaFoldDB" id="A0A232FAN6"/>
<keyword evidence="1" id="KW-0472">Membrane</keyword>
<dbReference type="EMBL" id="NNAY01000557">
    <property type="protein sequence ID" value="OXU27682.1"/>
    <property type="molecule type" value="Genomic_DNA"/>
</dbReference>
<evidence type="ECO:0000313" key="2">
    <source>
        <dbReference type="EMBL" id="OXU27682.1"/>
    </source>
</evidence>
<comment type="caution">
    <text evidence="2">The sequence shown here is derived from an EMBL/GenBank/DDBJ whole genome shotgun (WGS) entry which is preliminary data.</text>
</comment>
<accession>A0A232FAN6</accession>
<proteinExistence type="predicted"/>
<reference evidence="2 3" key="1">
    <citation type="journal article" date="2017" name="Curr. Biol.">
        <title>The Evolution of Venom by Co-option of Single-Copy Genes.</title>
        <authorList>
            <person name="Martinson E.O."/>
            <person name="Mrinalini"/>
            <person name="Kelkar Y.D."/>
            <person name="Chang C.H."/>
            <person name="Werren J.H."/>
        </authorList>
    </citation>
    <scope>NUCLEOTIDE SEQUENCE [LARGE SCALE GENOMIC DNA]</scope>
    <source>
        <strain evidence="2 3">Alberta</strain>
        <tissue evidence="2">Whole body</tissue>
    </source>
</reference>